<protein>
    <recommendedName>
        <fullName evidence="4">Lipoprotein</fullName>
    </recommendedName>
</protein>
<proteinExistence type="predicted"/>
<accession>A0ABD4YUV7</accession>
<keyword evidence="1" id="KW-0732">Signal</keyword>
<dbReference type="Proteomes" id="UP001158644">
    <property type="component" value="Unassembled WGS sequence"/>
</dbReference>
<feature type="signal peptide" evidence="1">
    <location>
        <begin position="1"/>
        <end position="20"/>
    </location>
</feature>
<reference evidence="2 3" key="1">
    <citation type="submission" date="2022-09" db="EMBL/GenBank/DDBJ databases">
        <title>Intensive care unit water sources are persistently colonized with multi-drug resistant bacteria and are the site of extensive horizontal gene transfer of antibiotic resistance genes.</title>
        <authorList>
            <person name="Diorio-Toth L."/>
        </authorList>
    </citation>
    <scope>NUCLEOTIDE SEQUENCE [LARGE SCALE GENOMIC DNA]</scope>
    <source>
        <strain evidence="2 3">GD03967</strain>
    </source>
</reference>
<sequence length="140" mass="14850">MRRFLTALTLTLAAAAPVMAAPDAAEQAQYDSFVVAAGASNGAARACGASEPDLAQHQDTARKNLTRYAEEYGFAASGYDAEFAKGQAEGKTMMEDMKRSGVDGCRGVLGGFQSERVMKYEDMKRALAEVSDGLPGEKAR</sequence>
<feature type="chain" id="PRO_5044856057" description="Lipoprotein" evidence="1">
    <location>
        <begin position="21"/>
        <end position="140"/>
    </location>
</feature>
<dbReference type="EMBL" id="JAOBZK010000018">
    <property type="protein sequence ID" value="MDH1179263.1"/>
    <property type="molecule type" value="Genomic_DNA"/>
</dbReference>
<evidence type="ECO:0000256" key="1">
    <source>
        <dbReference type="SAM" id="SignalP"/>
    </source>
</evidence>
<evidence type="ECO:0008006" key="4">
    <source>
        <dbReference type="Google" id="ProtNLM"/>
    </source>
</evidence>
<evidence type="ECO:0000313" key="2">
    <source>
        <dbReference type="EMBL" id="MDH1179263.1"/>
    </source>
</evidence>
<gene>
    <name evidence="2" type="ORF">N5C72_14355</name>
</gene>
<dbReference type="RefSeq" id="WP_279991181.1">
    <property type="nucleotide sequence ID" value="NZ_JAOBZK010000018.1"/>
</dbReference>
<evidence type="ECO:0000313" key="3">
    <source>
        <dbReference type="Proteomes" id="UP001158644"/>
    </source>
</evidence>
<name>A0ABD4YUV7_9BURK</name>
<dbReference type="AlphaFoldDB" id="A0ABD4YUV7"/>
<comment type="caution">
    <text evidence="2">The sequence shown here is derived from an EMBL/GenBank/DDBJ whole genome shotgun (WGS) entry which is preliminary data.</text>
</comment>
<organism evidence="2 3">
    <name type="scientific">Achromobacter mucicolens</name>
    <dbReference type="NCBI Taxonomy" id="1389922"/>
    <lineage>
        <taxon>Bacteria</taxon>
        <taxon>Pseudomonadati</taxon>
        <taxon>Pseudomonadota</taxon>
        <taxon>Betaproteobacteria</taxon>
        <taxon>Burkholderiales</taxon>
        <taxon>Alcaligenaceae</taxon>
        <taxon>Achromobacter</taxon>
    </lineage>
</organism>